<organism evidence="2 3">
    <name type="scientific">Massilia cavernae</name>
    <dbReference type="NCBI Taxonomy" id="2320864"/>
    <lineage>
        <taxon>Bacteria</taxon>
        <taxon>Pseudomonadati</taxon>
        <taxon>Pseudomonadota</taxon>
        <taxon>Betaproteobacteria</taxon>
        <taxon>Burkholderiales</taxon>
        <taxon>Oxalobacteraceae</taxon>
        <taxon>Telluria group</taxon>
        <taxon>Massilia</taxon>
    </lineage>
</organism>
<evidence type="ECO:0000256" key="1">
    <source>
        <dbReference type="SAM" id="Phobius"/>
    </source>
</evidence>
<sequence length="134" mass="14760">MTTPSREEFDAKLETIEARMDGRVAAIQASIEGFMGRMEERATRTDERFARIEAASHETQTSIRNLRVTIIVTALSAAIAIVLSVAAFNATVLSNMVSSFESGKNTAIAQSEVRRQSEETAAVIRELQRKLEQA</sequence>
<evidence type="ECO:0000313" key="3">
    <source>
        <dbReference type="Proteomes" id="UP000284006"/>
    </source>
</evidence>
<dbReference type="EMBL" id="QYUP01000007">
    <property type="protein sequence ID" value="RJG27747.1"/>
    <property type="molecule type" value="Genomic_DNA"/>
</dbReference>
<dbReference type="AlphaFoldDB" id="A0A418Y8H7"/>
<keyword evidence="3" id="KW-1185">Reference proteome</keyword>
<proteinExistence type="predicted"/>
<accession>A0A418Y8H7</accession>
<gene>
    <name evidence="2" type="ORF">D3872_00445</name>
</gene>
<feature type="non-terminal residue" evidence="2">
    <location>
        <position position="134"/>
    </location>
</feature>
<dbReference type="RefSeq" id="WP_220476845.1">
    <property type="nucleotide sequence ID" value="NZ_QYUP01000007.1"/>
</dbReference>
<dbReference type="Proteomes" id="UP000284006">
    <property type="component" value="Unassembled WGS sequence"/>
</dbReference>
<feature type="transmembrane region" description="Helical" evidence="1">
    <location>
        <begin position="68"/>
        <end position="88"/>
    </location>
</feature>
<keyword evidence="1" id="KW-1133">Transmembrane helix</keyword>
<reference evidence="2 3" key="1">
    <citation type="submission" date="2018-09" db="EMBL/GenBank/DDBJ databases">
        <authorList>
            <person name="Zhu H."/>
        </authorList>
    </citation>
    <scope>NUCLEOTIDE SEQUENCE [LARGE SCALE GENOMIC DNA]</scope>
    <source>
        <strain evidence="2 3">K1S02-61</strain>
    </source>
</reference>
<comment type="caution">
    <text evidence="2">The sequence shown here is derived from an EMBL/GenBank/DDBJ whole genome shotgun (WGS) entry which is preliminary data.</text>
</comment>
<keyword evidence="1" id="KW-0812">Transmembrane</keyword>
<evidence type="ECO:0000313" key="2">
    <source>
        <dbReference type="EMBL" id="RJG27747.1"/>
    </source>
</evidence>
<protein>
    <submittedName>
        <fullName evidence="2">Uncharacterized protein</fullName>
    </submittedName>
</protein>
<name>A0A418Y8H7_9BURK</name>
<keyword evidence="1" id="KW-0472">Membrane</keyword>